<feature type="non-terminal residue" evidence="2">
    <location>
        <position position="1"/>
    </location>
</feature>
<evidence type="ECO:0000313" key="3">
    <source>
        <dbReference type="Proteomes" id="UP000740727"/>
    </source>
</evidence>
<dbReference type="Pfam" id="PF09479">
    <property type="entry name" value="Flg_new"/>
    <property type="match status" value="1"/>
</dbReference>
<dbReference type="InterPro" id="IPR042229">
    <property type="entry name" value="Listeria/Bacterioides_rpt_sf"/>
</dbReference>
<dbReference type="Gene3D" id="2.60.120.200">
    <property type="match status" value="1"/>
</dbReference>
<accession>A0A965LLI8</accession>
<dbReference type="InterPro" id="IPR013378">
    <property type="entry name" value="InlB-like_B-rpt"/>
</dbReference>
<evidence type="ECO:0000256" key="1">
    <source>
        <dbReference type="ARBA" id="ARBA00004196"/>
    </source>
</evidence>
<dbReference type="SUPFAM" id="SSF49899">
    <property type="entry name" value="Concanavalin A-like lectins/glucanases"/>
    <property type="match status" value="1"/>
</dbReference>
<evidence type="ECO:0008006" key="4">
    <source>
        <dbReference type="Google" id="ProtNLM"/>
    </source>
</evidence>
<dbReference type="GO" id="GO:0030313">
    <property type="term" value="C:cell envelope"/>
    <property type="evidence" value="ECO:0007669"/>
    <property type="project" value="UniProtKB-SubCell"/>
</dbReference>
<organism evidence="2 3">
    <name type="scientific">Candidatus Fonsibacter lacus</name>
    <dbReference type="NCBI Taxonomy" id="2576439"/>
    <lineage>
        <taxon>Bacteria</taxon>
        <taxon>Pseudomonadati</taxon>
        <taxon>Pseudomonadota</taxon>
        <taxon>Alphaproteobacteria</taxon>
        <taxon>Candidatus Pelagibacterales</taxon>
        <taxon>Candidatus Pelagibacterales incertae sedis</taxon>
        <taxon>Candidatus Fonsibacter</taxon>
    </lineage>
</organism>
<name>A0A965LLI8_9PROT</name>
<gene>
    <name evidence="2" type="ORF">EBT44_06405</name>
</gene>
<comment type="subcellular location">
    <subcellularLocation>
        <location evidence="1">Cell envelope</location>
    </subcellularLocation>
</comment>
<reference evidence="2" key="1">
    <citation type="submission" date="2018-10" db="EMBL/GenBank/DDBJ databases">
        <title>Iterative Subtractive Binning of Freshwater Chronoseries Metagenomes Recovers Nearly Complete Genomes from over Four Hundred Novel Species.</title>
        <authorList>
            <person name="Rodriguez-R L.M."/>
            <person name="Tsementzi D."/>
            <person name="Luo C."/>
            <person name="Konstantinidis K.T."/>
        </authorList>
    </citation>
    <scope>NUCLEOTIDE SEQUENCE</scope>
    <source>
        <strain evidence="2">WB5_2A_028</strain>
    </source>
</reference>
<dbReference type="EMBL" id="RFXN01000140">
    <property type="protein sequence ID" value="NBR94435.1"/>
    <property type="molecule type" value="Genomic_DNA"/>
</dbReference>
<dbReference type="Gene3D" id="2.60.40.4270">
    <property type="entry name" value="Listeria-Bacteroides repeat domain"/>
    <property type="match status" value="1"/>
</dbReference>
<dbReference type="Proteomes" id="UP000740727">
    <property type="component" value="Unassembled WGS sequence"/>
</dbReference>
<proteinExistence type="predicted"/>
<sequence>TGTTPIYIGSRGGGSRFQGSMYELRYWNVARSASEIVATMNSALTGNESGLVANYTFNQGTAGGSNAGVTTATSTTGTNSGTLSGFALTGTTSNWIEASAGSSSYTPTNTSGFTIYAQWSANTNVVTYDVLGGSAVNPGSFVTGGTLTLPAAPTLAGSTFVGWFLATTGGSASFYQ</sequence>
<dbReference type="AlphaFoldDB" id="A0A965LLI8"/>
<protein>
    <recommendedName>
        <fullName evidence="4">Bacterial repeat domain-containing protein</fullName>
    </recommendedName>
</protein>
<comment type="caution">
    <text evidence="2">The sequence shown here is derived from an EMBL/GenBank/DDBJ whole genome shotgun (WGS) entry which is preliminary data.</text>
</comment>
<dbReference type="InterPro" id="IPR013320">
    <property type="entry name" value="ConA-like_dom_sf"/>
</dbReference>
<evidence type="ECO:0000313" key="2">
    <source>
        <dbReference type="EMBL" id="NBR94435.1"/>
    </source>
</evidence>